<organism evidence="2 3">
    <name type="scientific">Alicyclobacillus mengziensis</name>
    <dbReference type="NCBI Taxonomy" id="2931921"/>
    <lineage>
        <taxon>Bacteria</taxon>
        <taxon>Bacillati</taxon>
        <taxon>Bacillota</taxon>
        <taxon>Bacilli</taxon>
        <taxon>Bacillales</taxon>
        <taxon>Alicyclobacillaceae</taxon>
        <taxon>Alicyclobacillus</taxon>
    </lineage>
</organism>
<evidence type="ECO:0000259" key="1">
    <source>
        <dbReference type="Pfam" id="PF07872"/>
    </source>
</evidence>
<dbReference type="RefSeq" id="WP_206656357.1">
    <property type="nucleotide sequence ID" value="NZ_CP071182.1"/>
</dbReference>
<dbReference type="InterPro" id="IPR012454">
    <property type="entry name" value="DUF1659"/>
</dbReference>
<reference evidence="2 3" key="1">
    <citation type="submission" date="2021-02" db="EMBL/GenBank/DDBJ databases">
        <title>Alicyclobacillus curvatus sp. nov. and Alicyclobacillus mengziensis sp. nov., two acidophilic bacteria isolated from acid mine drainage.</title>
        <authorList>
            <person name="Huang Y."/>
        </authorList>
    </citation>
    <scope>NUCLEOTIDE SEQUENCE [LARGE SCALE GENOMIC DNA]</scope>
    <source>
        <strain evidence="2 3">S30H14</strain>
    </source>
</reference>
<evidence type="ECO:0000313" key="2">
    <source>
        <dbReference type="EMBL" id="QSO46996.1"/>
    </source>
</evidence>
<gene>
    <name evidence="2" type="ORF">JZ786_21695</name>
</gene>
<protein>
    <submittedName>
        <fullName evidence="2">DUF1659 domain-containing protein</fullName>
    </submittedName>
</protein>
<dbReference type="Proteomes" id="UP000663505">
    <property type="component" value="Chromosome"/>
</dbReference>
<dbReference type="AlphaFoldDB" id="A0A9X7Z725"/>
<accession>A0A9X7Z725</accession>
<keyword evidence="3" id="KW-1185">Reference proteome</keyword>
<name>A0A9X7Z725_9BACL</name>
<proteinExistence type="predicted"/>
<dbReference type="EMBL" id="CP071182">
    <property type="protein sequence ID" value="QSO46996.1"/>
    <property type="molecule type" value="Genomic_DNA"/>
</dbReference>
<sequence length="79" mass="8200">MAQVTPISRHLQLQFQIGTSASGAAKLQNRNYANVSPSASDDDVLAVGQALAGLFADSLYQVTRVDTSELSASTATTTA</sequence>
<dbReference type="Pfam" id="PF07872">
    <property type="entry name" value="DUF1659"/>
    <property type="match status" value="1"/>
</dbReference>
<dbReference type="KEGG" id="afx:JZ786_21695"/>
<feature type="domain" description="DUF1659" evidence="1">
    <location>
        <begin position="3"/>
        <end position="71"/>
    </location>
</feature>
<evidence type="ECO:0000313" key="3">
    <source>
        <dbReference type="Proteomes" id="UP000663505"/>
    </source>
</evidence>